<evidence type="ECO:0000256" key="2">
    <source>
        <dbReference type="ARBA" id="ARBA00022801"/>
    </source>
</evidence>
<evidence type="ECO:0000256" key="3">
    <source>
        <dbReference type="ARBA" id="ARBA00023004"/>
    </source>
</evidence>
<sequence>MAQFLQLSDLHVVEEGALASSVLDTRRTLTAVIDRLLEMKAALDPLDALLVSGDISDDGSADSYAFARAELERLDMPIYVVPGNHDAREPFRAAFANLDATPPSGLIDWATTIGDTLVVGLDTLVEGQGGGRLREDSLDLLRNALDTAGQGPVVIMLHHPPIKTGIRFMDAIGLENAEALEAELADTRCDITLIAGHVHGIHHGRLGHHRVATAPSVCSGFALDLRASATVGFLTGPTGCAFIDTAPGGIWSAVPLDPSDGPFPF</sequence>
<evidence type="ECO:0000313" key="6">
    <source>
        <dbReference type="EMBL" id="CUH48851.1"/>
    </source>
</evidence>
<dbReference type="OrthoDB" id="651281at2"/>
<protein>
    <submittedName>
        <fullName evidence="6">3',5'-cyclic adenosine monophosphate phosphodiesterase CpdA</fullName>
        <ecNumber evidence="6">3.1.4.17</ecNumber>
    </submittedName>
</protein>
<dbReference type="RefSeq" id="WP_058278345.1">
    <property type="nucleotide sequence ID" value="NZ_CYPU01000049.1"/>
</dbReference>
<dbReference type="PANTHER" id="PTHR42988:SF2">
    <property type="entry name" value="CYCLIC NUCLEOTIDE PHOSPHODIESTERASE CBUA0032-RELATED"/>
    <property type="match status" value="1"/>
</dbReference>
<evidence type="ECO:0000256" key="1">
    <source>
        <dbReference type="ARBA" id="ARBA00022723"/>
    </source>
</evidence>
<keyword evidence="3" id="KW-0408">Iron</keyword>
<dbReference type="GeneID" id="55494218"/>
<dbReference type="PANTHER" id="PTHR42988">
    <property type="entry name" value="PHOSPHOHYDROLASE"/>
    <property type="match status" value="1"/>
</dbReference>
<dbReference type="GO" id="GO:0004114">
    <property type="term" value="F:3',5'-cyclic-nucleotide phosphodiesterase activity"/>
    <property type="evidence" value="ECO:0007669"/>
    <property type="project" value="UniProtKB-EC"/>
</dbReference>
<dbReference type="GO" id="GO:0046872">
    <property type="term" value="F:metal ion binding"/>
    <property type="evidence" value="ECO:0007669"/>
    <property type="project" value="UniProtKB-KW"/>
</dbReference>
<gene>
    <name evidence="6" type="primary">cpdA</name>
    <name evidence="6" type="ORF">RUA4292_03041</name>
</gene>
<dbReference type="AlphaFoldDB" id="A0A0P1EFV0"/>
<dbReference type="Gene3D" id="3.60.21.10">
    <property type="match status" value="1"/>
</dbReference>
<dbReference type="EMBL" id="CYPU01000049">
    <property type="protein sequence ID" value="CUH48851.1"/>
    <property type="molecule type" value="Genomic_DNA"/>
</dbReference>
<dbReference type="Proteomes" id="UP000050783">
    <property type="component" value="Unassembled WGS sequence"/>
</dbReference>
<evidence type="ECO:0000313" key="7">
    <source>
        <dbReference type="Proteomes" id="UP000050783"/>
    </source>
</evidence>
<evidence type="ECO:0000259" key="5">
    <source>
        <dbReference type="Pfam" id="PF00149"/>
    </source>
</evidence>
<organism evidence="6 7">
    <name type="scientific">Ruegeria atlantica</name>
    <dbReference type="NCBI Taxonomy" id="81569"/>
    <lineage>
        <taxon>Bacteria</taxon>
        <taxon>Pseudomonadati</taxon>
        <taxon>Pseudomonadota</taxon>
        <taxon>Alphaproteobacteria</taxon>
        <taxon>Rhodobacterales</taxon>
        <taxon>Roseobacteraceae</taxon>
        <taxon>Ruegeria</taxon>
    </lineage>
</organism>
<dbReference type="SUPFAM" id="SSF56300">
    <property type="entry name" value="Metallo-dependent phosphatases"/>
    <property type="match status" value="1"/>
</dbReference>
<feature type="domain" description="Calcineurin-like phosphoesterase" evidence="5">
    <location>
        <begin position="4"/>
        <end position="199"/>
    </location>
</feature>
<dbReference type="InterPro" id="IPR050884">
    <property type="entry name" value="CNP_phosphodiesterase-III"/>
</dbReference>
<keyword evidence="1" id="KW-0479">Metal-binding</keyword>
<reference evidence="6 7" key="1">
    <citation type="submission" date="2015-09" db="EMBL/GenBank/DDBJ databases">
        <authorList>
            <consortium name="Swine Surveillance"/>
        </authorList>
    </citation>
    <scope>NUCLEOTIDE SEQUENCE [LARGE SCALE GENOMIC DNA]</scope>
    <source>
        <strain evidence="6 7">CECT 4292</strain>
    </source>
</reference>
<evidence type="ECO:0000256" key="4">
    <source>
        <dbReference type="ARBA" id="ARBA00025742"/>
    </source>
</evidence>
<name>A0A0P1EFV0_9RHOB</name>
<dbReference type="Pfam" id="PF00149">
    <property type="entry name" value="Metallophos"/>
    <property type="match status" value="1"/>
</dbReference>
<proteinExistence type="inferred from homology"/>
<comment type="similarity">
    <text evidence="4">Belongs to the cyclic nucleotide phosphodiesterase class-III family.</text>
</comment>
<keyword evidence="2 6" id="KW-0378">Hydrolase</keyword>
<dbReference type="InterPro" id="IPR004843">
    <property type="entry name" value="Calcineurin-like_PHP"/>
</dbReference>
<accession>A0A0P1EFV0</accession>
<dbReference type="EC" id="3.1.4.17" evidence="6"/>
<dbReference type="InterPro" id="IPR029052">
    <property type="entry name" value="Metallo-depent_PP-like"/>
</dbReference>